<dbReference type="PANTHER" id="PTHR42974">
    <property type="entry name" value="GLUTAMINE SYNTHETASE"/>
    <property type="match status" value="1"/>
</dbReference>
<dbReference type="OrthoDB" id="9807095at2"/>
<name>A0A1I3HQJ9_9FLAO</name>
<protein>
    <submittedName>
        <fullName evidence="5">Glutamine synthetase</fullName>
    </submittedName>
</protein>
<proteinExistence type="inferred from homology"/>
<evidence type="ECO:0000313" key="5">
    <source>
        <dbReference type="EMBL" id="SFI37942.1"/>
    </source>
</evidence>
<evidence type="ECO:0000313" key="6">
    <source>
        <dbReference type="Proteomes" id="UP000198931"/>
    </source>
</evidence>
<dbReference type="Gene3D" id="1.20.120.1560">
    <property type="match status" value="1"/>
</dbReference>
<dbReference type="SMART" id="SM01230">
    <property type="entry name" value="Gln-synt_C"/>
    <property type="match status" value="1"/>
</dbReference>
<feature type="domain" description="GS beta-grasp" evidence="3">
    <location>
        <begin position="87"/>
        <end position="176"/>
    </location>
</feature>
<dbReference type="PROSITE" id="PS00181">
    <property type="entry name" value="GLNA_ATP"/>
    <property type="match status" value="1"/>
</dbReference>
<dbReference type="Proteomes" id="UP000198931">
    <property type="component" value="Unassembled WGS sequence"/>
</dbReference>
<gene>
    <name evidence="5" type="ORF">SAMN05443292_2338</name>
</gene>
<dbReference type="InterPro" id="IPR040577">
    <property type="entry name" value="Gln-synt_C"/>
</dbReference>
<dbReference type="InterPro" id="IPR027303">
    <property type="entry name" value="Gln_synth_gly_rich_site"/>
</dbReference>
<dbReference type="STRING" id="1125876.SAMN05443292_2338"/>
<dbReference type="Pfam" id="PF18318">
    <property type="entry name" value="Gln-synt_C-ter"/>
    <property type="match status" value="1"/>
</dbReference>
<evidence type="ECO:0000256" key="2">
    <source>
        <dbReference type="RuleBase" id="RU000384"/>
    </source>
</evidence>
<sequence>MSTLRFKALETLAFKSYRNDNAVEIPSKLSELFCKNVFSEDTMREYLTKEAFTSIMDAIKKGSKMPRPIADQVAVAMKDWAMAKGVTHYTHWFQPLTGATAEKHDSFFTPIENGKAIERFSGNLLIQQEPDASSFPNGGIRNTFEARGYTAWDPTSPAFIMGTTLCIPSIFISYTGETLDYKAPLLRSLQSVDKAATDVMQYFDKNVTKVTPTLGWEQEYFLVDSALYQSRPDLVLTGKTLLGHSPAKGQQLDDHYFGSIPTRVMNFMKELEIECMKLGIPVTTRHNEVAPNQFEMAPMFEEANVAVDHNSLLMDVMARIAHKHHFHVLLHEKPFAGVNGSGKHNNWSLSTDTGENLLSPGKNPKKNLQFLTFFINTIKAVNEYADLLRAGIASANNDHRLGANEAPPAIISVFIGSQLYSVLSELEKVTEGKLSPDEKTDLKLNVVGKIPEILLDNTDRNRTSPFAFTGNKFEIRAVGSSANCAETMTIMNAIAAKQLRDFKAEVDALVETGLKKDEAIFNVLREYIKQSKNIMFEGDGYSEDWAIEAEKRGLSNLKTTPEALKREMDKKFTDLYEELEIFTHREIEARNEIKLEKYSTTIDIEARVLADIARNHIIPSALNYQNRLIENVKGLKEIFGETEFKELAKEQMHLIKNISGNVSAIKLGVEALLEARETAHAIENGQERATYFCEKVKTLFEVIRTPSDDLEMMVDDELWPLTKYRELLFTR</sequence>
<accession>A0A1I3HQJ9</accession>
<dbReference type="InterPro" id="IPR022147">
    <property type="entry name" value="GSIII_N"/>
</dbReference>
<dbReference type="InterPro" id="IPR052725">
    <property type="entry name" value="GS_Type-3"/>
</dbReference>
<dbReference type="AlphaFoldDB" id="A0A1I3HQJ9"/>
<dbReference type="PANTHER" id="PTHR42974:SF1">
    <property type="entry name" value="TYPE-3 GLUTAMINE SYNTHETASE"/>
    <property type="match status" value="1"/>
</dbReference>
<dbReference type="Pfam" id="PF12437">
    <property type="entry name" value="GSIII_N"/>
    <property type="match status" value="1"/>
</dbReference>
<dbReference type="InterPro" id="IPR008146">
    <property type="entry name" value="Gln_synth_cat_dom"/>
</dbReference>
<feature type="domain" description="GS catalytic" evidence="4">
    <location>
        <begin position="181"/>
        <end position="617"/>
    </location>
</feature>
<comment type="similarity">
    <text evidence="1 2">Belongs to the glutamine synthetase family.</text>
</comment>
<reference evidence="5 6" key="1">
    <citation type="submission" date="2016-10" db="EMBL/GenBank/DDBJ databases">
        <authorList>
            <person name="de Groot N.N."/>
        </authorList>
    </citation>
    <scope>NUCLEOTIDE SEQUENCE [LARGE SCALE GENOMIC DNA]</scope>
    <source>
        <strain evidence="5 6">DSM 26000</strain>
    </source>
</reference>
<organism evidence="5 6">
    <name type="scientific">Halpernia frigidisoli</name>
    <dbReference type="NCBI Taxonomy" id="1125876"/>
    <lineage>
        <taxon>Bacteria</taxon>
        <taxon>Pseudomonadati</taxon>
        <taxon>Bacteroidota</taxon>
        <taxon>Flavobacteriia</taxon>
        <taxon>Flavobacteriales</taxon>
        <taxon>Weeksellaceae</taxon>
        <taxon>Chryseobacterium group</taxon>
        <taxon>Halpernia</taxon>
    </lineage>
</organism>
<dbReference type="InterPro" id="IPR008147">
    <property type="entry name" value="Gln_synt_N"/>
</dbReference>
<dbReference type="GO" id="GO:0006542">
    <property type="term" value="P:glutamine biosynthetic process"/>
    <property type="evidence" value="ECO:0007669"/>
    <property type="project" value="InterPro"/>
</dbReference>
<evidence type="ECO:0000259" key="4">
    <source>
        <dbReference type="PROSITE" id="PS51987"/>
    </source>
</evidence>
<dbReference type="RefSeq" id="WP_090080766.1">
    <property type="nucleotide sequence ID" value="NZ_FOQT01000004.1"/>
</dbReference>
<dbReference type="Gene3D" id="3.30.590.10">
    <property type="entry name" value="Glutamine synthetase/guanido kinase, catalytic domain"/>
    <property type="match status" value="1"/>
</dbReference>
<dbReference type="SUPFAM" id="SSF55931">
    <property type="entry name" value="Glutamine synthetase/guanido kinase"/>
    <property type="match status" value="1"/>
</dbReference>
<dbReference type="EMBL" id="FOQT01000004">
    <property type="protein sequence ID" value="SFI37942.1"/>
    <property type="molecule type" value="Genomic_DNA"/>
</dbReference>
<dbReference type="Pfam" id="PF00120">
    <property type="entry name" value="Gln-synt_C"/>
    <property type="match status" value="1"/>
</dbReference>
<evidence type="ECO:0000259" key="3">
    <source>
        <dbReference type="PROSITE" id="PS51986"/>
    </source>
</evidence>
<dbReference type="GO" id="GO:0004356">
    <property type="term" value="F:glutamine synthetase activity"/>
    <property type="evidence" value="ECO:0007669"/>
    <property type="project" value="InterPro"/>
</dbReference>
<keyword evidence="6" id="KW-1185">Reference proteome</keyword>
<dbReference type="PROSITE" id="PS51987">
    <property type="entry name" value="GS_CATALYTIC"/>
    <property type="match status" value="1"/>
</dbReference>
<evidence type="ECO:0000256" key="1">
    <source>
        <dbReference type="PROSITE-ProRule" id="PRU01330"/>
    </source>
</evidence>
<dbReference type="InterPro" id="IPR014746">
    <property type="entry name" value="Gln_synth/guanido_kin_cat_dom"/>
</dbReference>
<dbReference type="PROSITE" id="PS51986">
    <property type="entry name" value="GS_BETA_GRASP"/>
    <property type="match status" value="1"/>
</dbReference>